<evidence type="ECO:0000256" key="6">
    <source>
        <dbReference type="ARBA" id="ARBA00022989"/>
    </source>
</evidence>
<dbReference type="EC" id="2.3.1.-" evidence="10"/>
<evidence type="ECO:0000256" key="8">
    <source>
        <dbReference type="ARBA" id="ARBA00023315"/>
    </source>
</evidence>
<keyword evidence="6" id="KW-1133">Transmembrane helix</keyword>
<evidence type="ECO:0000256" key="9">
    <source>
        <dbReference type="ARBA" id="ARBA00047375"/>
    </source>
</evidence>
<dbReference type="Proteomes" id="UP000829196">
    <property type="component" value="Unassembled WGS sequence"/>
</dbReference>
<comment type="caution">
    <text evidence="13">The sequence shown here is derived from an EMBL/GenBank/DDBJ whole genome shotgun (WGS) entry which is preliminary data.</text>
</comment>
<evidence type="ECO:0000256" key="3">
    <source>
        <dbReference type="ARBA" id="ARBA00005531"/>
    </source>
</evidence>
<dbReference type="Pfam" id="PF08541">
    <property type="entry name" value="ACP_syn_III_C"/>
    <property type="match status" value="1"/>
</dbReference>
<dbReference type="InterPro" id="IPR013601">
    <property type="entry name" value="FAE1_typ3_polyketide_synth"/>
</dbReference>
<reference evidence="13" key="1">
    <citation type="journal article" date="2022" name="Front. Genet.">
        <title>Chromosome-Scale Assembly of the Dendrobium nobile Genome Provides Insights Into the Molecular Mechanism of the Biosynthesis of the Medicinal Active Ingredient of Dendrobium.</title>
        <authorList>
            <person name="Xu Q."/>
            <person name="Niu S.-C."/>
            <person name="Li K.-L."/>
            <person name="Zheng P.-J."/>
            <person name="Zhang X.-J."/>
            <person name="Jia Y."/>
            <person name="Liu Y."/>
            <person name="Niu Y.-X."/>
            <person name="Yu L.-H."/>
            <person name="Chen D.-F."/>
            <person name="Zhang G.-Q."/>
        </authorList>
    </citation>
    <scope>NUCLEOTIDE SEQUENCE</scope>
    <source>
        <tissue evidence="13">Leaf</tissue>
    </source>
</reference>
<gene>
    <name evidence="13" type="ORF">KFK09_006069</name>
</gene>
<dbReference type="FunFam" id="3.40.47.10:FF:000028">
    <property type="entry name" value="3-ketoacyl-CoA synthase"/>
    <property type="match status" value="1"/>
</dbReference>
<dbReference type="EMBL" id="JAGYWB010000006">
    <property type="protein sequence ID" value="KAI0518633.1"/>
    <property type="molecule type" value="Genomic_DNA"/>
</dbReference>
<dbReference type="SUPFAM" id="SSF53901">
    <property type="entry name" value="Thiolase-like"/>
    <property type="match status" value="2"/>
</dbReference>
<comment type="catalytic activity">
    <reaction evidence="9">
        <text>a very-long-chain acyl-CoA + malonyl-CoA + H(+) = a very-long-chain 3-oxoacyl-CoA + CO2 + CoA</text>
        <dbReference type="Rhea" id="RHEA:32727"/>
        <dbReference type="ChEBI" id="CHEBI:15378"/>
        <dbReference type="ChEBI" id="CHEBI:16526"/>
        <dbReference type="ChEBI" id="CHEBI:57287"/>
        <dbReference type="ChEBI" id="CHEBI:57384"/>
        <dbReference type="ChEBI" id="CHEBI:90725"/>
        <dbReference type="ChEBI" id="CHEBI:90736"/>
        <dbReference type="EC" id="2.3.1.199"/>
    </reaction>
</comment>
<keyword evidence="4 10" id="KW-0808">Transferase</keyword>
<dbReference type="Gene3D" id="3.40.47.10">
    <property type="match status" value="1"/>
</dbReference>
<protein>
    <recommendedName>
        <fullName evidence="10">3-ketoacyl-CoA synthase</fullName>
        <ecNumber evidence="10">2.3.1.-</ecNumber>
    </recommendedName>
</protein>
<evidence type="ECO:0000256" key="4">
    <source>
        <dbReference type="ARBA" id="ARBA00022679"/>
    </source>
</evidence>
<dbReference type="InterPro" id="IPR016039">
    <property type="entry name" value="Thiolase-like"/>
</dbReference>
<evidence type="ECO:0000256" key="7">
    <source>
        <dbReference type="ARBA" id="ARBA00023136"/>
    </source>
</evidence>
<keyword evidence="7" id="KW-0472">Membrane</keyword>
<accession>A0A8T3BSG1</accession>
<dbReference type="OrthoDB" id="329835at2759"/>
<comment type="pathway">
    <text evidence="2 10">Lipid metabolism; fatty acid biosynthesis.</text>
</comment>
<dbReference type="Pfam" id="PF08392">
    <property type="entry name" value="FAE1_CUT1_RppA"/>
    <property type="match status" value="1"/>
</dbReference>
<dbReference type="InterPro" id="IPR012392">
    <property type="entry name" value="3-ktacl-CoA_syn"/>
</dbReference>
<feature type="domain" description="Beta-ketoacyl-[acyl-carrier-protein] synthase III C-terminal" evidence="12">
    <location>
        <begin position="334"/>
        <end position="414"/>
    </location>
</feature>
<dbReference type="GO" id="GO:0016020">
    <property type="term" value="C:membrane"/>
    <property type="evidence" value="ECO:0007669"/>
    <property type="project" value="UniProtKB-SubCell"/>
</dbReference>
<evidence type="ECO:0000256" key="5">
    <source>
        <dbReference type="ARBA" id="ARBA00022692"/>
    </source>
</evidence>
<evidence type="ECO:0000256" key="1">
    <source>
        <dbReference type="ARBA" id="ARBA00004370"/>
    </source>
</evidence>
<dbReference type="SMR" id="A0A8T3BSG1"/>
<organism evidence="13 14">
    <name type="scientific">Dendrobium nobile</name>
    <name type="common">Orchid</name>
    <dbReference type="NCBI Taxonomy" id="94219"/>
    <lineage>
        <taxon>Eukaryota</taxon>
        <taxon>Viridiplantae</taxon>
        <taxon>Streptophyta</taxon>
        <taxon>Embryophyta</taxon>
        <taxon>Tracheophyta</taxon>
        <taxon>Spermatophyta</taxon>
        <taxon>Magnoliopsida</taxon>
        <taxon>Liliopsida</taxon>
        <taxon>Asparagales</taxon>
        <taxon>Orchidaceae</taxon>
        <taxon>Epidendroideae</taxon>
        <taxon>Malaxideae</taxon>
        <taxon>Dendrobiinae</taxon>
        <taxon>Dendrobium</taxon>
    </lineage>
</organism>
<evidence type="ECO:0000256" key="10">
    <source>
        <dbReference type="PIRNR" id="PIRNR036417"/>
    </source>
</evidence>
<comment type="similarity">
    <text evidence="3 10">Belongs to the thiolase-like superfamily. Chalcone/stilbene synthases family.</text>
</comment>
<sequence length="450" mass="50138">MSFFFTLVLLLLVVVVLLFLLFQLLLSRHNTILLIDFACHKATESCSQTHEAYVERSIVLGTFTKDNVAFQKRILERSGVGHSTYFPEAVARIPPALFIAEARKEAEMMIFGAVDRLLEKTGVDVRKEIGILVVNCSLFGPTPSLSAMIVNKYKMREDVASFNLSGMGCSAGVISIDLARHLLKVRPNSYALIVSTENLTLHGYYGNNRPMLVTNCLFRMGAAAVLLSNRRSDLHRAKYSLSDLIRTHRGSDDSSYLCVSQEEDDQGKVGVSLSKDLMSVAGGALKANITALGPRVLPLSEQLRFAFSLISTKCFGPHSSVSKPYVPDFKKAFEHFCIHAGGRAILDELEKRLDLGSWHMEPSRMTLYRFGNTSSSSLWYELGYSEAKNRVKKGDRIWQIGFGSGFKCNSVVWKALRDINPKGSYPWLEEIDKFPVDVPKVEAINCTITT</sequence>
<name>A0A8T3BSG1_DENNO</name>
<evidence type="ECO:0000256" key="2">
    <source>
        <dbReference type="ARBA" id="ARBA00005194"/>
    </source>
</evidence>
<keyword evidence="14" id="KW-1185">Reference proteome</keyword>
<keyword evidence="5" id="KW-0812">Transmembrane</keyword>
<dbReference type="AlphaFoldDB" id="A0A8T3BSG1"/>
<comment type="subcellular location">
    <subcellularLocation>
        <location evidence="1">Membrane</location>
    </subcellularLocation>
</comment>
<dbReference type="GO" id="GO:0009922">
    <property type="term" value="F:fatty acid elongase activity"/>
    <property type="evidence" value="ECO:0007669"/>
    <property type="project" value="UniProtKB-EC"/>
</dbReference>
<dbReference type="GO" id="GO:0006633">
    <property type="term" value="P:fatty acid biosynthetic process"/>
    <property type="evidence" value="ECO:0007669"/>
    <property type="project" value="InterPro"/>
</dbReference>
<evidence type="ECO:0000259" key="12">
    <source>
        <dbReference type="Pfam" id="PF08541"/>
    </source>
</evidence>
<evidence type="ECO:0000313" key="13">
    <source>
        <dbReference type="EMBL" id="KAI0518633.1"/>
    </source>
</evidence>
<evidence type="ECO:0000313" key="14">
    <source>
        <dbReference type="Proteomes" id="UP000829196"/>
    </source>
</evidence>
<proteinExistence type="inferred from homology"/>
<evidence type="ECO:0000259" key="11">
    <source>
        <dbReference type="Pfam" id="PF08392"/>
    </source>
</evidence>
<dbReference type="InterPro" id="IPR013747">
    <property type="entry name" value="ACP_syn_III_C"/>
</dbReference>
<dbReference type="CDD" id="cd00831">
    <property type="entry name" value="CHS_like"/>
    <property type="match status" value="1"/>
</dbReference>
<dbReference type="PANTHER" id="PTHR31561">
    <property type="entry name" value="3-KETOACYL-COA SYNTHASE"/>
    <property type="match status" value="1"/>
</dbReference>
<feature type="domain" description="FAE" evidence="11">
    <location>
        <begin position="26"/>
        <end position="313"/>
    </location>
</feature>
<keyword evidence="8 10" id="KW-0012">Acyltransferase</keyword>
<dbReference type="PIRSF" id="PIRSF036417">
    <property type="entry name" value="3-ktacl-CoA_syn"/>
    <property type="match status" value="1"/>
</dbReference>